<keyword evidence="6 10" id="KW-0378">Hydrolase</keyword>
<dbReference type="InterPro" id="IPR011050">
    <property type="entry name" value="Pectin_lyase_fold/virulence"/>
</dbReference>
<dbReference type="EMBL" id="JASCZI010152347">
    <property type="protein sequence ID" value="MED6175963.1"/>
    <property type="molecule type" value="Genomic_DNA"/>
</dbReference>
<dbReference type="EC" id="3.1.1.11" evidence="4 10"/>
<evidence type="ECO:0000256" key="3">
    <source>
        <dbReference type="ARBA" id="ARBA00008891"/>
    </source>
</evidence>
<evidence type="ECO:0000256" key="10">
    <source>
        <dbReference type="RuleBase" id="RU000589"/>
    </source>
</evidence>
<comment type="caution">
    <text evidence="12">The sequence shown here is derived from an EMBL/GenBank/DDBJ whole genome shotgun (WGS) entry which is preliminary data.</text>
</comment>
<name>A0ABU6VTH2_9FABA</name>
<dbReference type="SUPFAM" id="SSF51126">
    <property type="entry name" value="Pectin lyase-like"/>
    <property type="match status" value="1"/>
</dbReference>
<evidence type="ECO:0000256" key="2">
    <source>
        <dbReference type="ARBA" id="ARBA00005184"/>
    </source>
</evidence>
<comment type="catalytic activity">
    <reaction evidence="8 10">
        <text>[(1-&gt;4)-alpha-D-galacturonosyl methyl ester](n) + n H2O = [(1-&gt;4)-alpha-D-galacturonosyl](n) + n methanol + n H(+)</text>
        <dbReference type="Rhea" id="RHEA:22380"/>
        <dbReference type="Rhea" id="RHEA-COMP:14570"/>
        <dbReference type="Rhea" id="RHEA-COMP:14573"/>
        <dbReference type="ChEBI" id="CHEBI:15377"/>
        <dbReference type="ChEBI" id="CHEBI:15378"/>
        <dbReference type="ChEBI" id="CHEBI:17790"/>
        <dbReference type="ChEBI" id="CHEBI:140522"/>
        <dbReference type="ChEBI" id="CHEBI:140523"/>
        <dbReference type="EC" id="3.1.1.11"/>
    </reaction>
</comment>
<evidence type="ECO:0000259" key="11">
    <source>
        <dbReference type="Pfam" id="PF01095"/>
    </source>
</evidence>
<comment type="pathway">
    <text evidence="2 10">Glycan metabolism; pectin degradation; 2-dehydro-3-deoxy-D-gluconate from pectin: step 1/5.</text>
</comment>
<keyword evidence="7 10" id="KW-0063">Aspartyl esterase</keyword>
<keyword evidence="5" id="KW-0964">Secreted</keyword>
<accession>A0ABU6VTH2</accession>
<proteinExistence type="inferred from homology"/>
<dbReference type="Gene3D" id="2.160.20.10">
    <property type="entry name" value="Single-stranded right-handed beta-helix, Pectin lyase-like"/>
    <property type="match status" value="1"/>
</dbReference>
<keyword evidence="10" id="KW-0732">Signal</keyword>
<feature type="domain" description="Pectinesterase catalytic" evidence="11">
    <location>
        <begin position="76"/>
        <end position="363"/>
    </location>
</feature>
<comment type="subcellular location">
    <subcellularLocation>
        <location evidence="1">Secreted</location>
        <location evidence="1">Cell wall</location>
    </subcellularLocation>
</comment>
<organism evidence="12 13">
    <name type="scientific">Stylosanthes scabra</name>
    <dbReference type="NCBI Taxonomy" id="79078"/>
    <lineage>
        <taxon>Eukaryota</taxon>
        <taxon>Viridiplantae</taxon>
        <taxon>Streptophyta</taxon>
        <taxon>Embryophyta</taxon>
        <taxon>Tracheophyta</taxon>
        <taxon>Spermatophyta</taxon>
        <taxon>Magnoliopsida</taxon>
        <taxon>eudicotyledons</taxon>
        <taxon>Gunneridae</taxon>
        <taxon>Pentapetalae</taxon>
        <taxon>rosids</taxon>
        <taxon>fabids</taxon>
        <taxon>Fabales</taxon>
        <taxon>Fabaceae</taxon>
        <taxon>Papilionoideae</taxon>
        <taxon>50 kb inversion clade</taxon>
        <taxon>dalbergioids sensu lato</taxon>
        <taxon>Dalbergieae</taxon>
        <taxon>Pterocarpus clade</taxon>
        <taxon>Stylosanthes</taxon>
    </lineage>
</organism>
<dbReference type="Pfam" id="PF01095">
    <property type="entry name" value="Pectinesterase"/>
    <property type="match status" value="1"/>
</dbReference>
<evidence type="ECO:0000313" key="12">
    <source>
        <dbReference type="EMBL" id="MED6175963.1"/>
    </source>
</evidence>
<evidence type="ECO:0000256" key="9">
    <source>
        <dbReference type="PROSITE-ProRule" id="PRU10040"/>
    </source>
</evidence>
<comment type="similarity">
    <text evidence="3">Belongs to the pectinesterase family.</text>
</comment>
<evidence type="ECO:0000256" key="1">
    <source>
        <dbReference type="ARBA" id="ARBA00004191"/>
    </source>
</evidence>
<feature type="active site" evidence="9">
    <location>
        <position position="229"/>
    </location>
</feature>
<dbReference type="InterPro" id="IPR033131">
    <property type="entry name" value="Pectinesterase_Asp_AS"/>
</dbReference>
<dbReference type="PROSITE" id="PS00503">
    <property type="entry name" value="PECTINESTERASE_2"/>
    <property type="match status" value="1"/>
</dbReference>
<gene>
    <name evidence="12" type="ORF">PIB30_083297</name>
</gene>
<protein>
    <recommendedName>
        <fullName evidence="4 10">Pectinesterase</fullName>
        <ecNumber evidence="4 10">3.1.1.11</ecNumber>
    </recommendedName>
</protein>
<dbReference type="InterPro" id="IPR000070">
    <property type="entry name" value="Pectinesterase_cat"/>
</dbReference>
<keyword evidence="5" id="KW-0134">Cell wall</keyword>
<reference evidence="12 13" key="1">
    <citation type="journal article" date="2023" name="Plants (Basel)">
        <title>Bridging the Gap: Combining Genomics and Transcriptomics Approaches to Understand Stylosanthes scabra, an Orphan Legume from the Brazilian Caatinga.</title>
        <authorList>
            <person name="Ferreira-Neto J.R.C."/>
            <person name="da Silva M.D."/>
            <person name="Binneck E."/>
            <person name="de Melo N.F."/>
            <person name="da Silva R.H."/>
            <person name="de Melo A.L.T.M."/>
            <person name="Pandolfi V."/>
            <person name="Bustamante F.O."/>
            <person name="Brasileiro-Vidal A.C."/>
            <person name="Benko-Iseppon A.M."/>
        </authorList>
    </citation>
    <scope>NUCLEOTIDE SEQUENCE [LARGE SCALE GENOMIC DNA]</scope>
    <source>
        <tissue evidence="12">Leaves</tissue>
    </source>
</reference>
<dbReference type="Proteomes" id="UP001341840">
    <property type="component" value="Unassembled WGS sequence"/>
</dbReference>
<dbReference type="InterPro" id="IPR012334">
    <property type="entry name" value="Pectin_lyas_fold"/>
</dbReference>
<sequence length="373" mass="40062">MAPKAGSSDTKGSLVIMVVTILLTTSNVVLCDDNAPIPADKGQLDGWFNQNVGPLDQRKSSLDPSLVAAEEGSKVVKVMQDGSGDFKSITDAVNSIPSGNAKRVIIYIGAGKYNEKIKIERTKNFVTFYGAPGGDIPTLVYGGTAQQYGTVDSATLIVESDYFVAANIQISNSAPRPDGQRPGAQAVALRISGDKASFYNCKFTGFQDTICDDRHRHFFKDCMIQGTVDFIFGSGRSLYLNTELNVLGDSGMTVIVAQARTMDSQDTSYSFVHCDVTGTGTGSYLGRAWMSNPQVVFAYTTMSSVINPVGWSDNMNSKFDSTVFFGEYKNTGAGAAIAGRAKFTKQLNDADVKPFLNLGFIEGSSWILPPPKV</sequence>
<evidence type="ECO:0000256" key="8">
    <source>
        <dbReference type="ARBA" id="ARBA00047928"/>
    </source>
</evidence>
<evidence type="ECO:0000256" key="7">
    <source>
        <dbReference type="ARBA" id="ARBA00023085"/>
    </source>
</evidence>
<feature type="chain" id="PRO_5044967138" description="Pectinesterase" evidence="10">
    <location>
        <begin position="32"/>
        <end position="373"/>
    </location>
</feature>
<keyword evidence="13" id="KW-1185">Reference proteome</keyword>
<feature type="signal peptide" evidence="10">
    <location>
        <begin position="1"/>
        <end position="31"/>
    </location>
</feature>
<dbReference type="PANTHER" id="PTHR31321:SF87">
    <property type="entry name" value="PECTINESTERASE 63-RELATED"/>
    <property type="match status" value="1"/>
</dbReference>
<evidence type="ECO:0000256" key="4">
    <source>
        <dbReference type="ARBA" id="ARBA00013229"/>
    </source>
</evidence>
<evidence type="ECO:0000256" key="6">
    <source>
        <dbReference type="ARBA" id="ARBA00022801"/>
    </source>
</evidence>
<evidence type="ECO:0000313" key="13">
    <source>
        <dbReference type="Proteomes" id="UP001341840"/>
    </source>
</evidence>
<dbReference type="PANTHER" id="PTHR31321">
    <property type="entry name" value="ACYL-COA THIOESTER HYDROLASE YBHC-RELATED"/>
    <property type="match status" value="1"/>
</dbReference>
<evidence type="ECO:0000256" key="5">
    <source>
        <dbReference type="ARBA" id="ARBA00022512"/>
    </source>
</evidence>